<dbReference type="Gene3D" id="1.10.472.80">
    <property type="entry name" value="Ypt/Rab-GAP domain of gyp1p, domain 3"/>
    <property type="match status" value="1"/>
</dbReference>
<dbReference type="SUPFAM" id="SSF47923">
    <property type="entry name" value="Ypt/Rab-GAP domain of gyp1p"/>
    <property type="match status" value="2"/>
</dbReference>
<dbReference type="Gene3D" id="1.10.10.750">
    <property type="entry name" value="Ypt/Rab-GAP domain of gyp1p, domain 1"/>
    <property type="match status" value="1"/>
</dbReference>
<evidence type="ECO:0000313" key="2">
    <source>
        <dbReference type="EMBL" id="ORX44000.1"/>
    </source>
</evidence>
<dbReference type="SMART" id="SM00164">
    <property type="entry name" value="TBC"/>
    <property type="match status" value="1"/>
</dbReference>
<dbReference type="Pfam" id="PF00566">
    <property type="entry name" value="RabGAP-TBC"/>
    <property type="match status" value="2"/>
</dbReference>
<dbReference type="STRING" id="101127.A0A1X2G4S6"/>
<dbReference type="PANTHER" id="PTHR22957">
    <property type="entry name" value="TBC1 DOMAIN FAMILY MEMBER GTPASE-ACTIVATING PROTEIN"/>
    <property type="match status" value="1"/>
</dbReference>
<proteinExistence type="predicted"/>
<feature type="domain" description="Rab-GAP TBC" evidence="1">
    <location>
        <begin position="35"/>
        <end position="260"/>
    </location>
</feature>
<dbReference type="OrthoDB" id="27140at2759"/>
<comment type="caution">
    <text evidence="2">The sequence shown here is derived from an EMBL/GenBank/DDBJ whole genome shotgun (WGS) entry which is preliminary data.</text>
</comment>
<dbReference type="PROSITE" id="PS50086">
    <property type="entry name" value="TBC_RABGAP"/>
    <property type="match status" value="1"/>
</dbReference>
<dbReference type="EMBL" id="MCGT01000051">
    <property type="protein sequence ID" value="ORX44000.1"/>
    <property type="molecule type" value="Genomic_DNA"/>
</dbReference>
<accession>A0A1X2G4S6</accession>
<reference evidence="2 3" key="1">
    <citation type="submission" date="2016-07" db="EMBL/GenBank/DDBJ databases">
        <title>Pervasive Adenine N6-methylation of Active Genes in Fungi.</title>
        <authorList>
            <consortium name="DOE Joint Genome Institute"/>
            <person name="Mondo S.J."/>
            <person name="Dannebaum R.O."/>
            <person name="Kuo R.C."/>
            <person name="Labutti K."/>
            <person name="Haridas S."/>
            <person name="Kuo A."/>
            <person name="Salamov A."/>
            <person name="Ahrendt S.R."/>
            <person name="Lipzen A."/>
            <person name="Sullivan W."/>
            <person name="Andreopoulos W.B."/>
            <person name="Clum A."/>
            <person name="Lindquist E."/>
            <person name="Daum C."/>
            <person name="Ramamoorthy G.K."/>
            <person name="Gryganskyi A."/>
            <person name="Culley D."/>
            <person name="Magnuson J.K."/>
            <person name="James T.Y."/>
            <person name="O'Malley M.A."/>
            <person name="Stajich J.E."/>
            <person name="Spatafora J.W."/>
            <person name="Visel A."/>
            <person name="Grigoriev I.V."/>
        </authorList>
    </citation>
    <scope>NUCLEOTIDE SEQUENCE [LARGE SCALE GENOMIC DNA]</scope>
    <source>
        <strain evidence="2 3">NRRL 3301</strain>
    </source>
</reference>
<dbReference type="AlphaFoldDB" id="A0A1X2G4S6"/>
<name>A0A1X2G4S6_9FUNG</name>
<organism evidence="2 3">
    <name type="scientific">Hesseltinella vesiculosa</name>
    <dbReference type="NCBI Taxonomy" id="101127"/>
    <lineage>
        <taxon>Eukaryota</taxon>
        <taxon>Fungi</taxon>
        <taxon>Fungi incertae sedis</taxon>
        <taxon>Mucoromycota</taxon>
        <taxon>Mucoromycotina</taxon>
        <taxon>Mucoromycetes</taxon>
        <taxon>Mucorales</taxon>
        <taxon>Cunninghamellaceae</taxon>
        <taxon>Hesseltinella</taxon>
    </lineage>
</organism>
<dbReference type="GO" id="GO:0005096">
    <property type="term" value="F:GTPase activator activity"/>
    <property type="evidence" value="ECO:0007669"/>
    <property type="project" value="TreeGrafter"/>
</dbReference>
<dbReference type="Gene3D" id="1.10.8.270">
    <property type="entry name" value="putative rabgap domain of human tbc1 domain family member 14 like domains"/>
    <property type="match status" value="1"/>
</dbReference>
<keyword evidence="3" id="KW-1185">Reference proteome</keyword>
<evidence type="ECO:0000259" key="1">
    <source>
        <dbReference type="PROSITE" id="PS50086"/>
    </source>
</evidence>
<dbReference type="InterPro" id="IPR035969">
    <property type="entry name" value="Rab-GAP_TBC_sf"/>
</dbReference>
<dbReference type="Proteomes" id="UP000242146">
    <property type="component" value="Unassembled WGS sequence"/>
</dbReference>
<evidence type="ECO:0000313" key="3">
    <source>
        <dbReference type="Proteomes" id="UP000242146"/>
    </source>
</evidence>
<sequence>MDQDDILSSLKDYEEILQSEVYVDVDRLRILARHGVPQQIRGEVWKYLLGVERADRCKSPITIPPQRLEEYGQIDKTDPDVAKRIRGEVNRYQRKVKELEGKHFAEQFENVILAYLNTNRNVEYTPGLVALCAPFLYCLDKECDAYYCFERMMQAIDEEVDLNEWVTSWLQNLLAKEMAFEDVLRLWDVYFAILDPLELHPFVCLAILRHVKEKLEDLEQSEIRTILLRLPRLNIRMIVAEAVNLRHETWERQISEDAEL</sequence>
<gene>
    <name evidence="2" type="ORF">DM01DRAFT_1295656</name>
</gene>
<dbReference type="PANTHER" id="PTHR22957:SF268">
    <property type="entry name" value="ANKYRIN REPEAT-CONTAINING PROTEIN"/>
    <property type="match status" value="1"/>
</dbReference>
<dbReference type="InterPro" id="IPR000195">
    <property type="entry name" value="Rab-GAP-TBC_dom"/>
</dbReference>
<protein>
    <submittedName>
        <fullName evidence="2">RabGAP/TBC</fullName>
    </submittedName>
</protein>